<dbReference type="RefSeq" id="XP_052741448.1">
    <property type="nucleotide sequence ID" value="XM_052885488.1"/>
</dbReference>
<evidence type="ECO:0000256" key="3">
    <source>
        <dbReference type="ARBA" id="ARBA00022679"/>
    </source>
</evidence>
<evidence type="ECO:0000256" key="8">
    <source>
        <dbReference type="ARBA" id="ARBA00047306"/>
    </source>
</evidence>
<keyword evidence="4" id="KW-0949">S-adenosyl-L-methionine</keyword>
<dbReference type="CDD" id="cd02440">
    <property type="entry name" value="AdoMet_MTases"/>
    <property type="match status" value="1"/>
</dbReference>
<evidence type="ECO:0000256" key="1">
    <source>
        <dbReference type="ARBA" id="ARBA00009059"/>
    </source>
</evidence>
<protein>
    <recommendedName>
        <fullName evidence="6">Alpha N-terminal protein methyltransferase 1</fullName>
        <ecNumber evidence="5">2.1.1.244</ecNumber>
    </recommendedName>
    <alternativeName>
        <fullName evidence="7">X-Pro-Lys N-terminal protein methyltransferase 1</fullName>
    </alternativeName>
</protein>
<evidence type="ECO:0000313" key="11">
    <source>
        <dbReference type="Proteomes" id="UP001652582"/>
    </source>
</evidence>
<accession>A0ABM3LQT7</accession>
<dbReference type="PROSITE" id="PS01131">
    <property type="entry name" value="RRNA_A_DIMETH"/>
    <property type="match status" value="1"/>
</dbReference>
<comment type="similarity">
    <text evidence="1">Belongs to the methyltransferase superfamily. NTM1 family.</text>
</comment>
<evidence type="ECO:0000256" key="4">
    <source>
        <dbReference type="ARBA" id="ARBA00022691"/>
    </source>
</evidence>
<comment type="catalytic activity">
    <reaction evidence="9">
        <text>N-terminal L-prolyl-L-prolyl-L-lysyl-[protein] + 2 S-adenosyl-L-methionine = N-terminal N,N-dimethyl-L-prolyl-L-prolyl-L-lysyl-[protein] + 2 S-adenosyl-L-homocysteine + 2 H(+)</text>
        <dbReference type="Rhea" id="RHEA:54736"/>
        <dbReference type="Rhea" id="RHEA-COMP:13787"/>
        <dbReference type="Rhea" id="RHEA-COMP:13974"/>
        <dbReference type="ChEBI" id="CHEBI:15378"/>
        <dbReference type="ChEBI" id="CHEBI:57856"/>
        <dbReference type="ChEBI" id="CHEBI:59789"/>
        <dbReference type="ChEBI" id="CHEBI:138059"/>
        <dbReference type="ChEBI" id="CHEBI:138318"/>
        <dbReference type="EC" id="2.1.1.244"/>
    </reaction>
</comment>
<name>A0ABM3LQT7_BICAN</name>
<keyword evidence="11" id="KW-1185">Reference proteome</keyword>
<gene>
    <name evidence="12" type="primary">LOC112047352</name>
</gene>
<evidence type="ECO:0000256" key="6">
    <source>
        <dbReference type="ARBA" id="ARBA00039449"/>
    </source>
</evidence>
<comment type="catalytic activity">
    <reaction evidence="10">
        <text>N-terminal L-alanyl-L-prolyl-L-lysyl-[protein] + 3 S-adenosyl-L-methionine = N-terminal N,N,N-trimethyl-L-alanyl-L-prolyl-L-lysyl-[protein] + 3 S-adenosyl-L-homocysteine + 3 H(+)</text>
        <dbReference type="Rhea" id="RHEA:54712"/>
        <dbReference type="Rhea" id="RHEA-COMP:13785"/>
        <dbReference type="Rhea" id="RHEA-COMP:13971"/>
        <dbReference type="ChEBI" id="CHEBI:15378"/>
        <dbReference type="ChEBI" id="CHEBI:57856"/>
        <dbReference type="ChEBI" id="CHEBI:59789"/>
        <dbReference type="ChEBI" id="CHEBI:138057"/>
        <dbReference type="ChEBI" id="CHEBI:138315"/>
        <dbReference type="EC" id="2.1.1.244"/>
    </reaction>
</comment>
<evidence type="ECO:0000256" key="5">
    <source>
        <dbReference type="ARBA" id="ARBA00039112"/>
    </source>
</evidence>
<dbReference type="PIRSF" id="PIRSF016958">
    <property type="entry name" value="DUF858_MeTrfase_lik"/>
    <property type="match status" value="1"/>
</dbReference>
<comment type="catalytic activity">
    <reaction evidence="8">
        <text>N-terminal L-seryl-L-prolyl-L-lysyl-[protein] + 3 S-adenosyl-L-methionine = N-terminal N,N,N-trimethyl-L-seryl-L-prolyl-L-lysyl-[protein] + 3 S-adenosyl-L-homocysteine + 3 H(+)</text>
        <dbReference type="Rhea" id="RHEA:54724"/>
        <dbReference type="Rhea" id="RHEA-COMP:13789"/>
        <dbReference type="Rhea" id="RHEA-COMP:13973"/>
        <dbReference type="ChEBI" id="CHEBI:15378"/>
        <dbReference type="ChEBI" id="CHEBI:57856"/>
        <dbReference type="ChEBI" id="CHEBI:59789"/>
        <dbReference type="ChEBI" id="CHEBI:138061"/>
        <dbReference type="ChEBI" id="CHEBI:138317"/>
        <dbReference type="EC" id="2.1.1.244"/>
    </reaction>
</comment>
<dbReference type="EC" id="2.1.1.244" evidence="5"/>
<dbReference type="PANTHER" id="PTHR12753">
    <property type="entry name" value="AD-003 - RELATED"/>
    <property type="match status" value="1"/>
</dbReference>
<evidence type="ECO:0000256" key="10">
    <source>
        <dbReference type="ARBA" id="ARBA00048167"/>
    </source>
</evidence>
<evidence type="ECO:0000256" key="9">
    <source>
        <dbReference type="ARBA" id="ARBA00047885"/>
    </source>
</evidence>
<dbReference type="InterPro" id="IPR008576">
    <property type="entry name" value="MeTrfase_NTM1"/>
</dbReference>
<sequence length="219" mass="24544">MTDNRFYKNAANYWANVPATIDGVLGGYGHISAVDIDGSKLFLNNILSSDNPPSTNLALDCGAGIGRVSKNLLMPYFQKVDLVEQDEKFINTAKNYIGANNAKLGSLYHVGLQDFVPLKEYDVIWCQWVLGYLNDYDLIAFLKRCSEALAVNGVIVIKENTTSSDNLEYDEDDSSVTRPIKLMEQVFDKANLRVMKSIKQNNLPDEIYPVHMFALALNY</sequence>
<evidence type="ECO:0000256" key="2">
    <source>
        <dbReference type="ARBA" id="ARBA00022603"/>
    </source>
</evidence>
<dbReference type="Pfam" id="PF05891">
    <property type="entry name" value="Methyltransf_PK"/>
    <property type="match status" value="1"/>
</dbReference>
<dbReference type="InterPro" id="IPR029063">
    <property type="entry name" value="SAM-dependent_MTases_sf"/>
</dbReference>
<keyword evidence="2" id="KW-0489">Methyltransferase</keyword>
<dbReference type="Gene3D" id="3.40.50.150">
    <property type="entry name" value="Vaccinia Virus protein VP39"/>
    <property type="match status" value="1"/>
</dbReference>
<proteinExistence type="inferred from homology"/>
<organism evidence="11 12">
    <name type="scientific">Bicyclus anynana</name>
    <name type="common">Squinting bush brown butterfly</name>
    <dbReference type="NCBI Taxonomy" id="110368"/>
    <lineage>
        <taxon>Eukaryota</taxon>
        <taxon>Metazoa</taxon>
        <taxon>Ecdysozoa</taxon>
        <taxon>Arthropoda</taxon>
        <taxon>Hexapoda</taxon>
        <taxon>Insecta</taxon>
        <taxon>Pterygota</taxon>
        <taxon>Neoptera</taxon>
        <taxon>Endopterygota</taxon>
        <taxon>Lepidoptera</taxon>
        <taxon>Glossata</taxon>
        <taxon>Ditrysia</taxon>
        <taxon>Papilionoidea</taxon>
        <taxon>Nymphalidae</taxon>
        <taxon>Satyrinae</taxon>
        <taxon>Satyrini</taxon>
        <taxon>Mycalesina</taxon>
        <taxon>Bicyclus</taxon>
    </lineage>
</organism>
<dbReference type="GeneID" id="112047352"/>
<dbReference type="InterPro" id="IPR020596">
    <property type="entry name" value="rRNA_Ade_Mease_Trfase_CS"/>
</dbReference>
<dbReference type="SUPFAM" id="SSF53335">
    <property type="entry name" value="S-adenosyl-L-methionine-dependent methyltransferases"/>
    <property type="match status" value="1"/>
</dbReference>
<evidence type="ECO:0000313" key="12">
    <source>
        <dbReference type="RefSeq" id="XP_052741448.1"/>
    </source>
</evidence>
<dbReference type="Proteomes" id="UP001652582">
    <property type="component" value="Chromosome 14"/>
</dbReference>
<dbReference type="PANTHER" id="PTHR12753:SF0">
    <property type="entry name" value="ALPHA N-TERMINAL PROTEIN METHYLTRANSFERASE 1"/>
    <property type="match status" value="1"/>
</dbReference>
<reference evidence="12" key="1">
    <citation type="submission" date="2025-08" db="UniProtKB">
        <authorList>
            <consortium name="RefSeq"/>
        </authorList>
    </citation>
    <scope>IDENTIFICATION</scope>
</reference>
<keyword evidence="3" id="KW-0808">Transferase</keyword>
<evidence type="ECO:0000256" key="7">
    <source>
        <dbReference type="ARBA" id="ARBA00043129"/>
    </source>
</evidence>